<keyword evidence="3" id="KW-0805">Transcription regulation</keyword>
<reference evidence="9 10" key="1">
    <citation type="journal article" date="2006" name="PLoS Genet.">
        <title>The complete genome sequence and comparative genome analysis of the high pathogenicity Yersinia enterocolitica strain 8081.</title>
        <authorList>
            <person name="Thomson N.R."/>
            <person name="Howard S."/>
            <person name="Wren B.W."/>
            <person name="Holden M.T.G."/>
            <person name="Crossman L."/>
            <person name="Challis G.L."/>
            <person name="Churcher C."/>
            <person name="Mungall K."/>
            <person name="Brooks K."/>
            <person name="Chillingworth T."/>
            <person name="Feltwell T."/>
            <person name="Abdellah Z."/>
            <person name="Hauser H."/>
            <person name="Jagels K."/>
            <person name="Maddison M."/>
            <person name="Moule S."/>
            <person name="Sanders M."/>
            <person name="Whitehead S."/>
            <person name="Quail M.A."/>
            <person name="Dougan G."/>
            <person name="Parkhill J."/>
            <person name="Prentice M.B."/>
        </authorList>
    </citation>
    <scope>NUCLEOTIDE SEQUENCE [LARGE SCALE GENOMIC DNA]</scope>
    <source>
        <strain evidence="10">NCTC 13174 / 8081</strain>
    </source>
</reference>
<name>A1JQC4_YERE8</name>
<proteinExistence type="predicted"/>
<dbReference type="InterPro" id="IPR000792">
    <property type="entry name" value="Tscrpt_reg_LuxR_C"/>
</dbReference>
<dbReference type="PROSITE" id="PS50110">
    <property type="entry name" value="RESPONSE_REGULATORY"/>
    <property type="match status" value="1"/>
</dbReference>
<evidence type="ECO:0000313" key="9">
    <source>
        <dbReference type="EMBL" id="CAL13584.1"/>
    </source>
</evidence>
<evidence type="ECO:0000256" key="5">
    <source>
        <dbReference type="ARBA" id="ARBA00023163"/>
    </source>
</evidence>
<dbReference type="EMBL" id="AM286415">
    <property type="protein sequence ID" value="CAL13584.1"/>
    <property type="molecule type" value="Genomic_DNA"/>
</dbReference>
<dbReference type="SMART" id="SM00421">
    <property type="entry name" value="HTH_LUXR"/>
    <property type="match status" value="1"/>
</dbReference>
<sequence>MTQTKTLNIAMIEDEPFSRLALMEILKKYPYHHKEPELQLIYSDFSLQVVGCVSNTPELITLLESNPEIEVLLLDYSLVAGETDENEDASLPQDGVGLIKRLLQLRPALKIIVHTAHKSLAVARLAWQAGAWGFVQKSSDIQELFFAISYVARGKKFFPIELASLSQSAQKNTHHTLTGRETEVLRMLLNGLKQKEISVRLNISFKTVSNTKTRAFKKLGLTSNTDFFKYAHEISL</sequence>
<evidence type="ECO:0000256" key="1">
    <source>
        <dbReference type="ARBA" id="ARBA00022553"/>
    </source>
</evidence>
<dbReference type="KEGG" id="yen:YE3560"/>
<dbReference type="SUPFAM" id="SSF52172">
    <property type="entry name" value="CheY-like"/>
    <property type="match status" value="1"/>
</dbReference>
<dbReference type="InterPro" id="IPR011006">
    <property type="entry name" value="CheY-like_superfamily"/>
</dbReference>
<feature type="modified residue" description="4-aspartylphosphate" evidence="6">
    <location>
        <position position="75"/>
    </location>
</feature>
<dbReference type="InterPro" id="IPR058245">
    <property type="entry name" value="NreC/VraR/RcsB-like_REC"/>
</dbReference>
<dbReference type="CDD" id="cd06170">
    <property type="entry name" value="LuxR_C_like"/>
    <property type="match status" value="1"/>
</dbReference>
<evidence type="ECO:0000256" key="4">
    <source>
        <dbReference type="ARBA" id="ARBA00023125"/>
    </source>
</evidence>
<dbReference type="HOGENOM" id="CLU_000445_90_1_6"/>
<feature type="domain" description="Response regulatory" evidence="8">
    <location>
        <begin position="8"/>
        <end position="152"/>
    </location>
</feature>
<dbReference type="InterPro" id="IPR036388">
    <property type="entry name" value="WH-like_DNA-bd_sf"/>
</dbReference>
<dbReference type="SUPFAM" id="SSF46894">
    <property type="entry name" value="C-terminal effector domain of the bipartite response regulators"/>
    <property type="match status" value="1"/>
</dbReference>
<dbReference type="Gene3D" id="1.10.10.10">
    <property type="entry name" value="Winged helix-like DNA-binding domain superfamily/Winged helix DNA-binding domain"/>
    <property type="match status" value="1"/>
</dbReference>
<keyword evidence="4" id="KW-0238">DNA-binding</keyword>
<dbReference type="PANTHER" id="PTHR43214">
    <property type="entry name" value="TWO-COMPONENT RESPONSE REGULATOR"/>
    <property type="match status" value="1"/>
</dbReference>
<dbReference type="PROSITE" id="PS50043">
    <property type="entry name" value="HTH_LUXR_2"/>
    <property type="match status" value="1"/>
</dbReference>
<dbReference type="SMART" id="SM00448">
    <property type="entry name" value="REC"/>
    <property type="match status" value="1"/>
</dbReference>
<dbReference type="InterPro" id="IPR016032">
    <property type="entry name" value="Sig_transdc_resp-reg_C-effctor"/>
</dbReference>
<dbReference type="PATRIC" id="fig|393305.7.peg.3781"/>
<dbReference type="eggNOG" id="COG2197">
    <property type="taxonomic scope" value="Bacteria"/>
</dbReference>
<dbReference type="AlphaFoldDB" id="A1JQC4"/>
<dbReference type="GO" id="GO:0006355">
    <property type="term" value="P:regulation of DNA-templated transcription"/>
    <property type="evidence" value="ECO:0007669"/>
    <property type="project" value="InterPro"/>
</dbReference>
<dbReference type="PRINTS" id="PR00038">
    <property type="entry name" value="HTHLUXR"/>
</dbReference>
<dbReference type="RefSeq" id="WP_011817144.1">
    <property type="nucleotide sequence ID" value="NC_008800.1"/>
</dbReference>
<dbReference type="Gene3D" id="3.40.50.2300">
    <property type="match status" value="1"/>
</dbReference>
<organism evidence="9 10">
    <name type="scientific">Yersinia enterocolitica serotype O:8 / biotype 1B (strain NCTC 13174 / 8081)</name>
    <dbReference type="NCBI Taxonomy" id="393305"/>
    <lineage>
        <taxon>Bacteria</taxon>
        <taxon>Pseudomonadati</taxon>
        <taxon>Pseudomonadota</taxon>
        <taxon>Gammaproteobacteria</taxon>
        <taxon>Enterobacterales</taxon>
        <taxon>Yersiniaceae</taxon>
        <taxon>Yersinia</taxon>
    </lineage>
</organism>
<keyword evidence="1 6" id="KW-0597">Phosphoprotein</keyword>
<dbReference type="InterPro" id="IPR039420">
    <property type="entry name" value="WalR-like"/>
</dbReference>
<evidence type="ECO:0000313" key="10">
    <source>
        <dbReference type="Proteomes" id="UP000000642"/>
    </source>
</evidence>
<dbReference type="CDD" id="cd17535">
    <property type="entry name" value="REC_NarL-like"/>
    <property type="match status" value="1"/>
</dbReference>
<dbReference type="Proteomes" id="UP000000642">
    <property type="component" value="Chromosome"/>
</dbReference>
<feature type="domain" description="HTH luxR-type" evidence="7">
    <location>
        <begin position="170"/>
        <end position="235"/>
    </location>
</feature>
<keyword evidence="5" id="KW-0804">Transcription</keyword>
<dbReference type="OrthoDB" id="9796655at2"/>
<keyword evidence="2" id="KW-0902">Two-component regulatory system</keyword>
<gene>
    <name evidence="9" type="primary">ysrR</name>
    <name evidence="9" type="ordered locus">YE3560</name>
</gene>
<evidence type="ECO:0000259" key="7">
    <source>
        <dbReference type="PROSITE" id="PS50043"/>
    </source>
</evidence>
<dbReference type="GO" id="GO:0000160">
    <property type="term" value="P:phosphorelay signal transduction system"/>
    <property type="evidence" value="ECO:0007669"/>
    <property type="project" value="InterPro"/>
</dbReference>
<evidence type="ECO:0000256" key="3">
    <source>
        <dbReference type="ARBA" id="ARBA00023015"/>
    </source>
</evidence>
<dbReference type="GO" id="GO:0003677">
    <property type="term" value="F:DNA binding"/>
    <property type="evidence" value="ECO:0007669"/>
    <property type="project" value="UniProtKB-KW"/>
</dbReference>
<accession>A1JQC4</accession>
<dbReference type="InterPro" id="IPR001789">
    <property type="entry name" value="Sig_transdc_resp-reg_receiver"/>
</dbReference>
<protein>
    <submittedName>
        <fullName evidence="9">Response regulator protein</fullName>
    </submittedName>
</protein>
<evidence type="ECO:0000259" key="8">
    <source>
        <dbReference type="PROSITE" id="PS50110"/>
    </source>
</evidence>
<dbReference type="Pfam" id="PF00072">
    <property type="entry name" value="Response_reg"/>
    <property type="match status" value="1"/>
</dbReference>
<dbReference type="Pfam" id="PF00196">
    <property type="entry name" value="GerE"/>
    <property type="match status" value="1"/>
</dbReference>
<evidence type="ECO:0000256" key="6">
    <source>
        <dbReference type="PROSITE-ProRule" id="PRU00169"/>
    </source>
</evidence>
<evidence type="ECO:0000256" key="2">
    <source>
        <dbReference type="ARBA" id="ARBA00023012"/>
    </source>
</evidence>
<dbReference type="PANTHER" id="PTHR43214:SF41">
    <property type="entry name" value="NITRATE_NITRITE RESPONSE REGULATOR PROTEIN NARP"/>
    <property type="match status" value="1"/>
</dbReference>